<dbReference type="RefSeq" id="WP_064467050.1">
    <property type="nucleotide sequence ID" value="NZ_CP017080.1"/>
</dbReference>
<evidence type="ECO:0000313" key="2">
    <source>
        <dbReference type="Proteomes" id="UP000077926"/>
    </source>
</evidence>
<evidence type="ECO:0008006" key="3">
    <source>
        <dbReference type="Google" id="ProtNLM"/>
    </source>
</evidence>
<gene>
    <name evidence="1" type="ORF">ABE28_023215</name>
</gene>
<dbReference type="STRING" id="264697.ABE28_023215"/>
<dbReference type="EMBL" id="CP017080">
    <property type="protein sequence ID" value="AOH57267.1"/>
    <property type="molecule type" value="Genomic_DNA"/>
</dbReference>
<organism evidence="1 2">
    <name type="scientific">Peribacillus muralis</name>
    <dbReference type="NCBI Taxonomy" id="264697"/>
    <lineage>
        <taxon>Bacteria</taxon>
        <taxon>Bacillati</taxon>
        <taxon>Bacillota</taxon>
        <taxon>Bacilli</taxon>
        <taxon>Bacillales</taxon>
        <taxon>Bacillaceae</taxon>
        <taxon>Peribacillus</taxon>
    </lineage>
</organism>
<accession>A0A1B3XVM6</accession>
<name>A0A1B3XVM6_9BACI</name>
<evidence type="ECO:0000313" key="1">
    <source>
        <dbReference type="EMBL" id="AOH57267.1"/>
    </source>
</evidence>
<keyword evidence="2" id="KW-1185">Reference proteome</keyword>
<dbReference type="AlphaFoldDB" id="A0A1B3XVM6"/>
<proteinExistence type="predicted"/>
<protein>
    <recommendedName>
        <fullName evidence="3">ATP-binding protein</fullName>
    </recommendedName>
</protein>
<sequence>MRDSLVLPISESESLIISSDNSGGIGLKENDFVRVPYEIVGYYSFRVAVMECLSVGGNPLSVVLHNFCGDEAWEGLSRGVKQGLAELAMDFPITGSTETNMPLLQSALGLIVIGKRRNGREKQQNHPRKISLIGRPLVGEDVLKQQEWVAPLSLYKSLCELEGVEALPVGSKGIAYEWRQLDRSGEGVPAYISNIVDIEKSSGPSTCFLLAYPIHLEEEIKRQAGPLLVGEE</sequence>
<reference evidence="1 2" key="1">
    <citation type="submission" date="2016-08" db="EMBL/GenBank/DDBJ databases">
        <title>Complete genome sequence of Bacillus muralis G25-68, a strain with toxicity to nematodes.</title>
        <authorList>
            <person name="Zheng Z."/>
        </authorList>
    </citation>
    <scope>NUCLEOTIDE SEQUENCE [LARGE SCALE GENOMIC DNA]</scope>
    <source>
        <strain evidence="1 2">G25-68</strain>
    </source>
</reference>
<dbReference type="KEGG" id="bmur:ABE28_023215"/>
<dbReference type="OrthoDB" id="9805740at2"/>
<dbReference type="Proteomes" id="UP000077926">
    <property type="component" value="Chromosome"/>
</dbReference>